<dbReference type="EMBL" id="OBMR01000014">
    <property type="protein sequence ID" value="SOC16260.1"/>
    <property type="molecule type" value="Genomic_DNA"/>
</dbReference>
<dbReference type="RefSeq" id="WP_097077139.1">
    <property type="nucleotide sequence ID" value="NZ_OBMR01000014.1"/>
</dbReference>
<reference evidence="1 2" key="1">
    <citation type="submission" date="2017-08" db="EMBL/GenBank/DDBJ databases">
        <authorList>
            <person name="de Groot N.N."/>
        </authorList>
    </citation>
    <scope>NUCLEOTIDE SEQUENCE [LARGE SCALE GENOMIC DNA]</scope>
    <source>
        <strain evidence="1 2">DSM 9787</strain>
    </source>
</reference>
<sequence length="171" mass="19122">MDQNEFLNEVKGLDEDGKSKAQVVVGIMDVVKNEMIDTVTSFYGILDVAIVPDHNSAFELTFSDSGDYEFVQLTGLLDEYFSLVSKANSKAEIPPLLTLTIMPAGDIENYLTVVGAMYSYKASRPYEIPNGIHFIAPTENIEFLGLDEDTVNTLLDEIDEEEFFEEMERGN</sequence>
<dbReference type="Proteomes" id="UP000219563">
    <property type="component" value="Unassembled WGS sequence"/>
</dbReference>
<name>A0A285T513_9FIRM</name>
<evidence type="ECO:0000313" key="2">
    <source>
        <dbReference type="Proteomes" id="UP000219563"/>
    </source>
</evidence>
<accession>A0A285T513</accession>
<evidence type="ECO:0000313" key="1">
    <source>
        <dbReference type="EMBL" id="SOC16260.1"/>
    </source>
</evidence>
<proteinExistence type="predicted"/>
<dbReference type="AlphaFoldDB" id="A0A285T513"/>
<organism evidence="1 2">
    <name type="scientific">Pseudobutyrivibrio ruminis DSM 9787</name>
    <dbReference type="NCBI Taxonomy" id="1123011"/>
    <lineage>
        <taxon>Bacteria</taxon>
        <taxon>Bacillati</taxon>
        <taxon>Bacillota</taxon>
        <taxon>Clostridia</taxon>
        <taxon>Lachnospirales</taxon>
        <taxon>Lachnospiraceae</taxon>
        <taxon>Pseudobutyrivibrio</taxon>
    </lineage>
</organism>
<gene>
    <name evidence="1" type="ORF">SAMN02910411_0352</name>
</gene>
<protein>
    <submittedName>
        <fullName evidence="1">Uncharacterized protein</fullName>
    </submittedName>
</protein>